<accession>A0A4R8FTJ5</accession>
<feature type="transmembrane region" description="Helical" evidence="1">
    <location>
        <begin position="12"/>
        <end position="41"/>
    </location>
</feature>
<name>A0A4R8FTJ5_9GAMM</name>
<evidence type="ECO:0000313" key="3">
    <source>
        <dbReference type="Proteomes" id="UP000294489"/>
    </source>
</evidence>
<comment type="caution">
    <text evidence="2">The sequence shown here is derived from an EMBL/GenBank/DDBJ whole genome shotgun (WGS) entry which is preliminary data.</text>
</comment>
<evidence type="ECO:0000256" key="1">
    <source>
        <dbReference type="SAM" id="Phobius"/>
    </source>
</evidence>
<feature type="transmembrane region" description="Helical" evidence="1">
    <location>
        <begin position="174"/>
        <end position="198"/>
    </location>
</feature>
<keyword evidence="1" id="KW-0472">Membrane</keyword>
<feature type="transmembrane region" description="Helical" evidence="1">
    <location>
        <begin position="274"/>
        <end position="292"/>
    </location>
</feature>
<feature type="transmembrane region" description="Helical" evidence="1">
    <location>
        <begin position="210"/>
        <end position="228"/>
    </location>
</feature>
<proteinExistence type="predicted"/>
<sequence>MTLRTGARLLGTVMLATLVGLVLDSAWAHGLAGLLLIGYLVSQWGRLSRMALGLLLFAAMTTLVALWRVDNVWPLLSEAIGRFAFFATFVAALSLLRLPAYRSRLVRQCSQVMLHQPPARRYPILSLGSGLFGVILNIGVLNLFAGMIEKSNTLAAAGGREWVQRARQRRMLMALLRGFSLAPLISPMGIGVAVILASMPSVQWRELAPYSYGAAVVIFLGGWLVDQLTGPHPPRRRPSSSAAPSLSPLRRFCVLLLGIVFLVFSLAYLLDVRLPIATLVGAPLASWLWLAWQRRALKGWGFVPAAITFHRQLPWLLGPLGSEVVVLGSAGYVGHLCVALIDPQTLVGPLGWLTPLGAWNAVIAMLLVLITAQVGLNPIVSVTLLAGLLPALNIPGLPPPLFGVSLMVGWCLALMSSPLTASMLILSRFSGVSSWRIGYRWNGAFMLSVVPVMAAWFLLTNLF</sequence>
<keyword evidence="1" id="KW-0812">Transmembrane</keyword>
<feature type="transmembrane region" description="Helical" evidence="1">
    <location>
        <begin position="352"/>
        <end position="372"/>
    </location>
</feature>
<dbReference type="RefSeq" id="WP_243836285.1">
    <property type="nucleotide sequence ID" value="NZ_SOEC01000015.1"/>
</dbReference>
<feature type="transmembrane region" description="Helical" evidence="1">
    <location>
        <begin position="79"/>
        <end position="98"/>
    </location>
</feature>
<dbReference type="AlphaFoldDB" id="A0A4R8FTJ5"/>
<keyword evidence="1" id="KW-1133">Transmembrane helix</keyword>
<gene>
    <name evidence="2" type="ORF">DFO67_11512</name>
</gene>
<organism evidence="2 3">
    <name type="scientific">Modicisalibacter xianhensis</name>
    <dbReference type="NCBI Taxonomy" id="442341"/>
    <lineage>
        <taxon>Bacteria</taxon>
        <taxon>Pseudomonadati</taxon>
        <taxon>Pseudomonadota</taxon>
        <taxon>Gammaproteobacteria</taxon>
        <taxon>Oceanospirillales</taxon>
        <taxon>Halomonadaceae</taxon>
        <taxon>Modicisalibacter</taxon>
    </lineage>
</organism>
<feature type="transmembrane region" description="Helical" evidence="1">
    <location>
        <begin position="313"/>
        <end position="332"/>
    </location>
</feature>
<feature type="transmembrane region" description="Helical" evidence="1">
    <location>
        <begin position="122"/>
        <end position="144"/>
    </location>
</feature>
<feature type="transmembrane region" description="Helical" evidence="1">
    <location>
        <begin position="249"/>
        <end position="268"/>
    </location>
</feature>
<reference evidence="2 3" key="1">
    <citation type="submission" date="2019-03" db="EMBL/GenBank/DDBJ databases">
        <title>Freshwater and sediment microbial communities from various areas in North America, analyzing microbe dynamics in response to fracking.</title>
        <authorList>
            <person name="Lamendella R."/>
        </authorList>
    </citation>
    <scope>NUCLEOTIDE SEQUENCE [LARGE SCALE GENOMIC DNA]</scope>
    <source>
        <strain evidence="2 3">6_TX</strain>
    </source>
</reference>
<feature type="transmembrane region" description="Helical" evidence="1">
    <location>
        <begin position="402"/>
        <end position="426"/>
    </location>
</feature>
<dbReference type="EMBL" id="SOEC01000015">
    <property type="protein sequence ID" value="TDX26747.1"/>
    <property type="molecule type" value="Genomic_DNA"/>
</dbReference>
<feature type="transmembrane region" description="Helical" evidence="1">
    <location>
        <begin position="438"/>
        <end position="459"/>
    </location>
</feature>
<protein>
    <submittedName>
        <fullName evidence="2">Uncharacterized protein</fullName>
    </submittedName>
</protein>
<evidence type="ECO:0000313" key="2">
    <source>
        <dbReference type="EMBL" id="TDX26747.1"/>
    </source>
</evidence>
<feature type="transmembrane region" description="Helical" evidence="1">
    <location>
        <begin position="47"/>
        <end position="67"/>
    </location>
</feature>
<feature type="transmembrane region" description="Helical" evidence="1">
    <location>
        <begin position="379"/>
        <end position="396"/>
    </location>
</feature>
<dbReference type="Proteomes" id="UP000294489">
    <property type="component" value="Unassembled WGS sequence"/>
</dbReference>